<dbReference type="EMBL" id="SAWY01000005">
    <property type="protein sequence ID" value="TPH18161.1"/>
    <property type="molecule type" value="Genomic_DNA"/>
</dbReference>
<reference evidence="2 3" key="1">
    <citation type="submission" date="2019-01" db="EMBL/GenBank/DDBJ databases">
        <title>Litorilituus lipolytica sp. nov., isolated from intertidal sand of the Yellow Sea in China.</title>
        <authorList>
            <person name="Liu A."/>
        </authorList>
    </citation>
    <scope>NUCLEOTIDE SEQUENCE [LARGE SCALE GENOMIC DNA]</scope>
    <source>
        <strain evidence="2 3">RZ04</strain>
    </source>
</reference>
<protein>
    <submittedName>
        <fullName evidence="2">Uncharacterized protein</fullName>
    </submittedName>
</protein>
<dbReference type="OrthoDB" id="5765975at2"/>
<sequence>MPDNQKMSVDELEQFANQLSERVDDEVESEVPHWNRAAAFEQCFHEQEAKDSLFSWRWWQMPTMSAAFSLAMVALVLSWSNASPTDADLTAMIHQQVNEQVEKRLAVEVNAQVEQLVSLRLREYAAEQQVVLANYRADIYKSQQSNNLELASYILTASREERKDDMTDFISFINAQRKDEQLAQKIKFQQLEREIGFQKVNLKATEHDGYPLSPSSKNTEKQQPLNEDI</sequence>
<dbReference type="RefSeq" id="WP_140601873.1">
    <property type="nucleotide sequence ID" value="NZ_SAWY01000005.1"/>
</dbReference>
<evidence type="ECO:0000256" key="1">
    <source>
        <dbReference type="SAM" id="MobiDB-lite"/>
    </source>
</evidence>
<keyword evidence="3" id="KW-1185">Reference proteome</keyword>
<feature type="compositionally biased region" description="Polar residues" evidence="1">
    <location>
        <begin position="213"/>
        <end position="229"/>
    </location>
</feature>
<evidence type="ECO:0000313" key="3">
    <source>
        <dbReference type="Proteomes" id="UP000315303"/>
    </source>
</evidence>
<accession>A0A502L716</accession>
<feature type="region of interest" description="Disordered" evidence="1">
    <location>
        <begin position="206"/>
        <end position="229"/>
    </location>
</feature>
<dbReference type="Proteomes" id="UP000315303">
    <property type="component" value="Unassembled WGS sequence"/>
</dbReference>
<proteinExistence type="predicted"/>
<dbReference type="AlphaFoldDB" id="A0A502L716"/>
<comment type="caution">
    <text evidence="2">The sequence shown here is derived from an EMBL/GenBank/DDBJ whole genome shotgun (WGS) entry which is preliminary data.</text>
</comment>
<evidence type="ECO:0000313" key="2">
    <source>
        <dbReference type="EMBL" id="TPH18161.1"/>
    </source>
</evidence>
<gene>
    <name evidence="2" type="ORF">EPA86_03350</name>
</gene>
<name>A0A502L716_9GAMM</name>
<organism evidence="2 3">
    <name type="scientific">Litorilituus lipolyticus</name>
    <dbReference type="NCBI Taxonomy" id="2491017"/>
    <lineage>
        <taxon>Bacteria</taxon>
        <taxon>Pseudomonadati</taxon>
        <taxon>Pseudomonadota</taxon>
        <taxon>Gammaproteobacteria</taxon>
        <taxon>Alteromonadales</taxon>
        <taxon>Colwelliaceae</taxon>
        <taxon>Litorilituus</taxon>
    </lineage>
</organism>